<dbReference type="EMBL" id="CP091508">
    <property type="protein sequence ID" value="UOO80751.1"/>
    <property type="molecule type" value="Genomic_DNA"/>
</dbReference>
<reference evidence="1 2" key="1">
    <citation type="journal article" date="2022" name="Res Sq">
        <title>Evolution of multicellular longitudinally dividing oral cavity symbionts (Neisseriaceae).</title>
        <authorList>
            <person name="Nyongesa S."/>
            <person name="Weber P."/>
            <person name="Bernet E."/>
            <person name="Pullido F."/>
            <person name="Nieckarz M."/>
            <person name="Delaby M."/>
            <person name="Nieves C."/>
            <person name="Viehboeck T."/>
            <person name="Krause N."/>
            <person name="Rivera-Millot A."/>
            <person name="Nakamura A."/>
            <person name="Vischer N."/>
            <person name="VanNieuwenhze M."/>
            <person name="Brun Y."/>
            <person name="Cava F."/>
            <person name="Bulgheresi S."/>
            <person name="Veyrier F."/>
        </authorList>
    </citation>
    <scope>NUCLEOTIDE SEQUENCE [LARGE SCALE GENOMIC DNA]</scope>
    <source>
        <strain evidence="1 2">CCUG 63373m</strain>
    </source>
</reference>
<accession>A0ABY4DVP0</accession>
<protein>
    <recommendedName>
        <fullName evidence="3">SUKH superfamily protein</fullName>
    </recommendedName>
</protein>
<gene>
    <name evidence="1" type="ORF">LVJ83_07070</name>
</gene>
<dbReference type="Gene3D" id="3.40.1580.10">
    <property type="entry name" value="SMI1/KNR4-like"/>
    <property type="match status" value="1"/>
</dbReference>
<organism evidence="1 2">
    <name type="scientific">Uruburuella testudinis</name>
    <dbReference type="NCBI Taxonomy" id="1282863"/>
    <lineage>
        <taxon>Bacteria</taxon>
        <taxon>Pseudomonadati</taxon>
        <taxon>Pseudomonadota</taxon>
        <taxon>Betaproteobacteria</taxon>
        <taxon>Neisseriales</taxon>
        <taxon>Neisseriaceae</taxon>
        <taxon>Uruburuella</taxon>
    </lineage>
</organism>
<evidence type="ECO:0008006" key="3">
    <source>
        <dbReference type="Google" id="ProtNLM"/>
    </source>
</evidence>
<evidence type="ECO:0000313" key="2">
    <source>
        <dbReference type="Proteomes" id="UP000829817"/>
    </source>
</evidence>
<dbReference type="RefSeq" id="WP_244783822.1">
    <property type="nucleotide sequence ID" value="NZ_CP091508.1"/>
</dbReference>
<keyword evidence="2" id="KW-1185">Reference proteome</keyword>
<evidence type="ECO:0000313" key="1">
    <source>
        <dbReference type="EMBL" id="UOO80751.1"/>
    </source>
</evidence>
<dbReference type="Proteomes" id="UP000829817">
    <property type="component" value="Chromosome"/>
</dbReference>
<dbReference type="Pfam" id="PF14568">
    <property type="entry name" value="SUKH_6"/>
    <property type="match status" value="1"/>
</dbReference>
<dbReference type="SUPFAM" id="SSF160631">
    <property type="entry name" value="SMI1/KNR4-like"/>
    <property type="match status" value="1"/>
</dbReference>
<sequence>MFELIKNASIIMKDSDEYIPIMVNKNLFFKVPENDFLELTKHITIPSDLSNFWNEIGYGFLTISKSESIRTGSDNRIMDPLSIVDILTGESEQVSPEFTLEPYQIPFFERFSEYFICFDIRDVDKPKQPVYWIWDMETPLAVSIQSFIYKLFENPDFLNEI</sequence>
<proteinExistence type="predicted"/>
<dbReference type="InterPro" id="IPR037883">
    <property type="entry name" value="Knr4/Smi1-like_sf"/>
</dbReference>
<name>A0ABY4DVP0_9NEIS</name>